<dbReference type="Pfam" id="PF07238">
    <property type="entry name" value="PilZ"/>
    <property type="match status" value="1"/>
</dbReference>
<accession>A0ABV1M7N6</accession>
<dbReference type="InterPro" id="IPR009875">
    <property type="entry name" value="PilZ_domain"/>
</dbReference>
<sequence>MSEVDSLMPAGVINPATDTRPQQLGDSAQIAALLTTLQQDKAALYLYPPGSELAFEGARLLPLDGPLLQLYLPVGVQPPLPLQADGWRMVAIGAGCIVQCELPPLLQHGEQLQCGLPWQLTRWQRRAFLRLDAPLGRSFSASFTLLGEQYQANVYDLSLGGIGLYASPRELPQLLPGRLLPKVRIELGAGRVLQAELEVRLCRPFHSRLLGEQLHVGCRIRALTEHGAALLRGCLAELAALQLPPP</sequence>
<comment type="caution">
    <text evidence="2">The sequence shown here is derived from an EMBL/GenBank/DDBJ whole genome shotgun (WGS) entry which is preliminary data.</text>
</comment>
<dbReference type="Proteomes" id="UP001433638">
    <property type="component" value="Unassembled WGS sequence"/>
</dbReference>
<keyword evidence="3" id="KW-1185">Reference proteome</keyword>
<dbReference type="EMBL" id="JBEFLD010000008">
    <property type="protein sequence ID" value="MEQ6292061.1"/>
    <property type="molecule type" value="Genomic_DNA"/>
</dbReference>
<dbReference type="RefSeq" id="WP_349589797.1">
    <property type="nucleotide sequence ID" value="NZ_JBEFLD010000008.1"/>
</dbReference>
<evidence type="ECO:0000259" key="1">
    <source>
        <dbReference type="Pfam" id="PF07238"/>
    </source>
</evidence>
<evidence type="ECO:0000313" key="2">
    <source>
        <dbReference type="EMBL" id="MEQ6292061.1"/>
    </source>
</evidence>
<organism evidence="2 3">
    <name type="scientific">Vogesella oryzagri</name>
    <dbReference type="NCBI Taxonomy" id="3160864"/>
    <lineage>
        <taxon>Bacteria</taxon>
        <taxon>Pseudomonadati</taxon>
        <taxon>Pseudomonadota</taxon>
        <taxon>Betaproteobacteria</taxon>
        <taxon>Neisseriales</taxon>
        <taxon>Chromobacteriaceae</taxon>
        <taxon>Vogesella</taxon>
    </lineage>
</organism>
<name>A0ABV1M7N6_9NEIS</name>
<dbReference type="Gene3D" id="2.40.10.220">
    <property type="entry name" value="predicted glycosyltransferase like domains"/>
    <property type="match status" value="1"/>
</dbReference>
<feature type="domain" description="PilZ" evidence="1">
    <location>
        <begin position="124"/>
        <end position="236"/>
    </location>
</feature>
<proteinExistence type="predicted"/>
<gene>
    <name evidence="2" type="ORF">ABNW52_15715</name>
</gene>
<evidence type="ECO:0000313" key="3">
    <source>
        <dbReference type="Proteomes" id="UP001433638"/>
    </source>
</evidence>
<protein>
    <submittedName>
        <fullName evidence="2">PilZ domain-containing protein</fullName>
    </submittedName>
</protein>
<reference evidence="2" key="1">
    <citation type="submission" date="2024-06" db="EMBL/GenBank/DDBJ databases">
        <title>Genome sequence of Vogesella sp. MAHUQ-64.</title>
        <authorList>
            <person name="Huq M.A."/>
        </authorList>
    </citation>
    <scope>NUCLEOTIDE SEQUENCE</scope>
    <source>
        <strain evidence="2">MAHUQ-64</strain>
    </source>
</reference>